<feature type="transmembrane region" description="Helical" evidence="1">
    <location>
        <begin position="281"/>
        <end position="298"/>
    </location>
</feature>
<feature type="transmembrane region" description="Helical" evidence="1">
    <location>
        <begin position="141"/>
        <end position="165"/>
    </location>
</feature>
<keyword evidence="1" id="KW-0472">Membrane</keyword>
<proteinExistence type="predicted"/>
<reference evidence="3 4" key="1">
    <citation type="submission" date="2024-11" db="EMBL/GenBank/DDBJ databases">
        <title>Chromosome-level genome assembly of Eucalyptus globulus Labill. provides insights into its genome evolution.</title>
        <authorList>
            <person name="Li X."/>
        </authorList>
    </citation>
    <scope>NUCLEOTIDE SEQUENCE [LARGE SCALE GENOMIC DNA]</scope>
    <source>
        <strain evidence="3">CL2024</strain>
        <tissue evidence="3">Fresh tender leaves</tissue>
    </source>
</reference>
<dbReference type="InterPro" id="IPR007658">
    <property type="entry name" value="DUF594"/>
</dbReference>
<dbReference type="AlphaFoldDB" id="A0ABD3LM28"/>
<evidence type="ECO:0000313" key="3">
    <source>
        <dbReference type="EMBL" id="KAL3752845.1"/>
    </source>
</evidence>
<dbReference type="PANTHER" id="PTHR31325">
    <property type="entry name" value="OS01G0798800 PROTEIN-RELATED"/>
    <property type="match status" value="1"/>
</dbReference>
<feature type="transmembrane region" description="Helical" evidence="1">
    <location>
        <begin position="117"/>
        <end position="135"/>
    </location>
</feature>
<evidence type="ECO:0000259" key="2">
    <source>
        <dbReference type="Pfam" id="PF13968"/>
    </source>
</evidence>
<organism evidence="3 4">
    <name type="scientific">Eucalyptus globulus</name>
    <name type="common">Tasmanian blue gum</name>
    <dbReference type="NCBI Taxonomy" id="34317"/>
    <lineage>
        <taxon>Eukaryota</taxon>
        <taxon>Viridiplantae</taxon>
        <taxon>Streptophyta</taxon>
        <taxon>Embryophyta</taxon>
        <taxon>Tracheophyta</taxon>
        <taxon>Spermatophyta</taxon>
        <taxon>Magnoliopsida</taxon>
        <taxon>eudicotyledons</taxon>
        <taxon>Gunneridae</taxon>
        <taxon>Pentapetalae</taxon>
        <taxon>rosids</taxon>
        <taxon>malvids</taxon>
        <taxon>Myrtales</taxon>
        <taxon>Myrtaceae</taxon>
        <taxon>Myrtoideae</taxon>
        <taxon>Eucalypteae</taxon>
        <taxon>Eucalyptus</taxon>
    </lineage>
</organism>
<dbReference type="Proteomes" id="UP001634007">
    <property type="component" value="Unassembled WGS sequence"/>
</dbReference>
<keyword evidence="1" id="KW-1133">Transmembrane helix</keyword>
<keyword evidence="1" id="KW-0812">Transmembrane</keyword>
<accession>A0ABD3LM28</accession>
<feature type="domain" description="DUF4220" evidence="2">
    <location>
        <begin position="49"/>
        <end position="407"/>
    </location>
</feature>
<keyword evidence="4" id="KW-1185">Reference proteome</keyword>
<feature type="transmembrane region" description="Helical" evidence="1">
    <location>
        <begin position="86"/>
        <end position="105"/>
    </location>
</feature>
<sequence>MSLSSIWDLWNNWNIRSFVILSLSLQIFLILFAPLRKKIANRLLDFLLWLSYLMADWVATFGVGLISHNRGNSPTHAVEVDGALKAFWASFLLLHLGGPDTITAFSLEDSFLWRRHLLNFVFQVCAAIYVFVHIFPNNNSLVVPTILIFFAGVIKGAERTLALYLSSLASLKERMDPQWQAPRYQLEESVKELENKWNKYSDGKEAYLAEHLLVRHAYKFFRINKVFLGDLIFTSVQCEMSRIYFHKVSAVDALRVISIELQFMYEKLYTKAPVIRSKWSYIFRFISFTNIVVALVMFNHLKKHPLHKLDVKITDSLLFGGIVLDVIALFMLISSDWIVARIMGRNPRSSTLNSIFHMVLSTVDHLRKPRFTPCEAEPNASVAYEMLDTPFIFERWSESISACNLLSISLKEGPRKIYKRNRGWGIIALSKICSFPLKIINLILLVEEAIAKACAHDKIYPRLLNTKFMSKNPFIKELWVFIFDEVKRKSKKLDNLEEVREIFEARGDMFLKSGLEGINCNNLLVYVTELNYDDGIIIWHIATEIWYNKEKQAVGDGKREFSKILSDYMLYLMLHQFNVMSAVASFAHITLWDILDEILSDPETHNISLEMLCMRLWEAKPLKHSLGVGIRLAQQMGSLGERKWEVMSGVWVEMLSYAAVHIKGEAHVQVLSKGGELLAFVWLLMVHFGCFYKAEWGRHWGERDEIFEKLLQDAE</sequence>
<dbReference type="Pfam" id="PF13968">
    <property type="entry name" value="DUF4220"/>
    <property type="match status" value="1"/>
</dbReference>
<feature type="transmembrane region" description="Helical" evidence="1">
    <location>
        <begin position="15"/>
        <end position="34"/>
    </location>
</feature>
<evidence type="ECO:0000256" key="1">
    <source>
        <dbReference type="SAM" id="Phobius"/>
    </source>
</evidence>
<name>A0ABD3LM28_EUCGL</name>
<comment type="caution">
    <text evidence="3">The sequence shown here is derived from an EMBL/GenBank/DDBJ whole genome shotgun (WGS) entry which is preliminary data.</text>
</comment>
<dbReference type="Pfam" id="PF04578">
    <property type="entry name" value="DUF594"/>
    <property type="match status" value="1"/>
</dbReference>
<feature type="transmembrane region" description="Helical" evidence="1">
    <location>
        <begin position="318"/>
        <end position="339"/>
    </location>
</feature>
<dbReference type="InterPro" id="IPR025315">
    <property type="entry name" value="DUF4220"/>
</dbReference>
<gene>
    <name evidence="3" type="ORF">ACJRO7_000273</name>
</gene>
<feature type="transmembrane region" description="Helical" evidence="1">
    <location>
        <begin position="46"/>
        <end position="66"/>
    </location>
</feature>
<evidence type="ECO:0000313" key="4">
    <source>
        <dbReference type="Proteomes" id="UP001634007"/>
    </source>
</evidence>
<protein>
    <recommendedName>
        <fullName evidence="2">DUF4220 domain-containing protein</fullName>
    </recommendedName>
</protein>
<dbReference type="EMBL" id="JBJKBG010000001">
    <property type="protein sequence ID" value="KAL3752845.1"/>
    <property type="molecule type" value="Genomic_DNA"/>
</dbReference>